<dbReference type="HOGENOM" id="CLU_2811847_0_0_1"/>
<evidence type="ECO:0000313" key="3">
    <source>
        <dbReference type="Proteomes" id="UP000054549"/>
    </source>
</evidence>
<dbReference type="EMBL" id="KN818278">
    <property type="protein sequence ID" value="KIL61863.1"/>
    <property type="molecule type" value="Genomic_DNA"/>
</dbReference>
<organism evidence="2 3">
    <name type="scientific">Amanita muscaria (strain Koide BX008)</name>
    <dbReference type="NCBI Taxonomy" id="946122"/>
    <lineage>
        <taxon>Eukaryota</taxon>
        <taxon>Fungi</taxon>
        <taxon>Dikarya</taxon>
        <taxon>Basidiomycota</taxon>
        <taxon>Agaricomycotina</taxon>
        <taxon>Agaricomycetes</taxon>
        <taxon>Agaricomycetidae</taxon>
        <taxon>Agaricales</taxon>
        <taxon>Pluteineae</taxon>
        <taxon>Amanitaceae</taxon>
        <taxon>Amanita</taxon>
    </lineage>
</organism>
<accession>A0A0C2WZM0</accession>
<protein>
    <submittedName>
        <fullName evidence="2">Uncharacterized protein</fullName>
    </submittedName>
</protein>
<dbReference type="AlphaFoldDB" id="A0A0C2WZM0"/>
<reference evidence="2 3" key="1">
    <citation type="submission" date="2014-04" db="EMBL/GenBank/DDBJ databases">
        <title>Evolutionary Origins and Diversification of the Mycorrhizal Mutualists.</title>
        <authorList>
            <consortium name="DOE Joint Genome Institute"/>
            <consortium name="Mycorrhizal Genomics Consortium"/>
            <person name="Kohler A."/>
            <person name="Kuo A."/>
            <person name="Nagy L.G."/>
            <person name="Floudas D."/>
            <person name="Copeland A."/>
            <person name="Barry K.W."/>
            <person name="Cichocki N."/>
            <person name="Veneault-Fourrey C."/>
            <person name="LaButti K."/>
            <person name="Lindquist E.A."/>
            <person name="Lipzen A."/>
            <person name="Lundell T."/>
            <person name="Morin E."/>
            <person name="Murat C."/>
            <person name="Riley R."/>
            <person name="Ohm R."/>
            <person name="Sun H."/>
            <person name="Tunlid A."/>
            <person name="Henrissat B."/>
            <person name="Grigoriev I.V."/>
            <person name="Hibbett D.S."/>
            <person name="Martin F."/>
        </authorList>
    </citation>
    <scope>NUCLEOTIDE SEQUENCE [LARGE SCALE GENOMIC DNA]</scope>
    <source>
        <strain evidence="2 3">Koide BX008</strain>
    </source>
</reference>
<dbReference type="Proteomes" id="UP000054549">
    <property type="component" value="Unassembled WGS sequence"/>
</dbReference>
<keyword evidence="1" id="KW-1133">Transmembrane helix</keyword>
<keyword evidence="3" id="KW-1185">Reference proteome</keyword>
<proteinExistence type="predicted"/>
<keyword evidence="1" id="KW-0812">Transmembrane</keyword>
<dbReference type="InParanoid" id="A0A0C2WZM0"/>
<evidence type="ECO:0000256" key="1">
    <source>
        <dbReference type="SAM" id="Phobius"/>
    </source>
</evidence>
<name>A0A0C2WZM0_AMAMK</name>
<feature type="transmembrane region" description="Helical" evidence="1">
    <location>
        <begin position="20"/>
        <end position="39"/>
    </location>
</feature>
<keyword evidence="1" id="KW-0472">Membrane</keyword>
<evidence type="ECO:0000313" key="2">
    <source>
        <dbReference type="EMBL" id="KIL61863.1"/>
    </source>
</evidence>
<gene>
    <name evidence="2" type="ORF">M378DRAFT_166349</name>
</gene>
<sequence>MRDSTVNIDIAKLSVHPFTLLLSVSVLAFPTQVLARFVLGRYGWLNAKPVVHRPHDAFPLFQTSSDC</sequence>